<sequence length="124" mass="14728">MLFRNKWIAHNEANPIVKWEDVDNKMPLFIRMWSLLTSWSSFGLCEPFRSDEQAFLGLEALFQKSEMSALKKERRNYLNKVKMWSKSYVHTREIDNGGSAFYEPKVTLEVIDKQGNRMKNTYQL</sequence>
<reference evidence="1" key="1">
    <citation type="submission" date="2019-02" db="EMBL/GenBank/DDBJ databases">
        <authorList>
            <person name="Gruber-Vodicka R. H."/>
            <person name="Seah K. B. B."/>
        </authorList>
    </citation>
    <scope>NUCLEOTIDE SEQUENCE</scope>
    <source>
        <strain evidence="1">BECK_BY1</strain>
    </source>
</reference>
<protein>
    <submittedName>
        <fullName evidence="1">Uncharacterized protein</fullName>
    </submittedName>
</protein>
<name>A0A451A892_9GAMM</name>
<dbReference type="AlphaFoldDB" id="A0A451A892"/>
<organism evidence="1">
    <name type="scientific">Candidatus Kentrum sp. TUN</name>
    <dbReference type="NCBI Taxonomy" id="2126343"/>
    <lineage>
        <taxon>Bacteria</taxon>
        <taxon>Pseudomonadati</taxon>
        <taxon>Pseudomonadota</taxon>
        <taxon>Gammaproteobacteria</taxon>
        <taxon>Candidatus Kentrum</taxon>
    </lineage>
</organism>
<accession>A0A451A892</accession>
<evidence type="ECO:0000313" key="1">
    <source>
        <dbReference type="EMBL" id="VFK62241.1"/>
    </source>
</evidence>
<gene>
    <name evidence="1" type="ORF">BECKTUN1418D_GA0071000_11709</name>
</gene>
<proteinExistence type="predicted"/>
<dbReference type="EMBL" id="CAADFX010000170">
    <property type="protein sequence ID" value="VFK62241.1"/>
    <property type="molecule type" value="Genomic_DNA"/>
</dbReference>